<dbReference type="RefSeq" id="WP_072597357.1">
    <property type="nucleotide sequence ID" value="NZ_CP018221.1"/>
</dbReference>
<dbReference type="Proteomes" id="UP000182063">
    <property type="component" value="Chromosome"/>
</dbReference>
<sequence>MCNAGAASLVTQGAGAVSSAAGAIFGASSQRTALGLQARFADINAGMAMDDARAVLQRGEFEEQRSRLQTAQLKSSQRATMGANGVDMSEGSPLDRLVSTDYLGEVDANTIRQNAAREAAGYRSRASGYRSDAIMARGARSGISPFLSGATSLLGSAGKIGKEWYALDKEGAFDRKPGSKRLGYNFSGADDRVFG</sequence>
<keyword evidence="2" id="KW-1185">Reference proteome</keyword>
<evidence type="ECO:0000313" key="1">
    <source>
        <dbReference type="EMBL" id="API59640.1"/>
    </source>
</evidence>
<dbReference type="STRING" id="1921510.BSL82_10180"/>
<organism evidence="1 2">
    <name type="scientific">Tardibacter chloracetimidivorans</name>
    <dbReference type="NCBI Taxonomy" id="1921510"/>
    <lineage>
        <taxon>Bacteria</taxon>
        <taxon>Pseudomonadati</taxon>
        <taxon>Pseudomonadota</taxon>
        <taxon>Alphaproteobacteria</taxon>
        <taxon>Sphingomonadales</taxon>
        <taxon>Sphingomonadaceae</taxon>
        <taxon>Tardibacter</taxon>
    </lineage>
</organism>
<name>A0A1L3ZVM3_9SPHN</name>
<proteinExistence type="predicted"/>
<protein>
    <submittedName>
        <fullName evidence="1">Uncharacterized protein</fullName>
    </submittedName>
</protein>
<gene>
    <name evidence="1" type="ORF">BSL82_10180</name>
</gene>
<dbReference type="AlphaFoldDB" id="A0A1L3ZVM3"/>
<dbReference type="OrthoDB" id="8367547at2"/>
<dbReference type="Pfam" id="PF24072">
    <property type="entry name" value="T7_gp14"/>
    <property type="match status" value="1"/>
</dbReference>
<dbReference type="InterPro" id="IPR038996">
    <property type="entry name" value="Gp14"/>
</dbReference>
<dbReference type="EMBL" id="CP018221">
    <property type="protein sequence ID" value="API59640.1"/>
    <property type="molecule type" value="Genomic_DNA"/>
</dbReference>
<evidence type="ECO:0000313" key="2">
    <source>
        <dbReference type="Proteomes" id="UP000182063"/>
    </source>
</evidence>
<accession>A0A1L3ZVM3</accession>
<reference evidence="2" key="1">
    <citation type="submission" date="2016-11" db="EMBL/GenBank/DDBJ databases">
        <title>Complete Genome Sequence of alachlor-degrading Sphingomonas sp. strain JJ-A5.</title>
        <authorList>
            <person name="Lee H."/>
            <person name="Ka J.-O."/>
        </authorList>
    </citation>
    <scope>NUCLEOTIDE SEQUENCE [LARGE SCALE GENOMIC DNA]</scope>
    <source>
        <strain evidence="2">JJ-A5</strain>
    </source>
</reference>
<dbReference type="KEGG" id="sphj:BSL82_10180"/>